<comment type="subcellular location">
    <subcellularLocation>
        <location evidence="1">Membrane</location>
        <topology evidence="1">Single-pass membrane protein</topology>
    </subcellularLocation>
</comment>
<keyword evidence="2 5" id="KW-0812">Transmembrane</keyword>
<evidence type="ECO:0000256" key="4">
    <source>
        <dbReference type="ARBA" id="ARBA00023136"/>
    </source>
</evidence>
<dbReference type="GO" id="GO:0009306">
    <property type="term" value="P:protein secretion"/>
    <property type="evidence" value="ECO:0007669"/>
    <property type="project" value="InterPro"/>
</dbReference>
<sequence length="1287" mass="140779">MNQESHSEQDTKQQNCTTDTPKASFLTTCLRYFKTLSRLLFYIPLSLLIIIAILIGTDFGSRITVFLADTFVPDLSITYVSGTINSQLEVKDARWEMDGISVDIKALKLQWLPMCLLKKQLCVEELIASNILVEIDTDKLTDEQASEAPSPALTTDTKESAYEEIQLPFGIDLQKADLADVQVRVDDMHFNTQLLQTQAQWQQTGIRVSYLNSQGLLVSIPVSSDDKNAPVTQHADSEWAMAHLPEVFMPIPVFVSDAKLSDSRLKLGKREDKFKQINLKASYHSFLVHVDRLAVEHTYGDLDLNGEISLKDDYPMNITAAVDAKHINELPELNPQEVDLKAKGGFKKLAITATGSGHVRFSLDGDIVLASPSLPYHLKLKSKRLTWPLNTPLYTGESVELTSHGDLSHQSVVLSGRFNTPYQPELAIDTEFQHSGHEITLKHLNAKGDIGEFIVSGNANYGNQITWNADVSLSQFKMEQLKLKLDNPLPASLITGQFHTQGTFGDNKWQVGMSKSDLTGEIQGYPFKLLGDISVNDSLNLSADSLALSALQSVLTISGTVKDTWAVNVLLDVPNLNLWHPGTSGSIKAKINVSGKNKQPEIGFTANALDLMFEQAELDKITIKGAYQPLNAHQFALSLKSGYLSWDDIELDSITFDSKGDEKEQTLSLHTKGDLQLNTEVFSTFDPDTEKLAAKIQALDLNSVIGPWVLQSPFDITWDNKKKSGVIDTFCWQHKDGKLCLDDAAELGSKGDMVVNFKGDIGSLLTPLLPESLSWQAPATLNTQLEWQPGSKPTGFLELNFEPGHISLNNNSRSLDIGYKLLNLQARLDEKMLTTQVTFDSHDIASWEGKLDINVTPDRTISGYTKLHQINLAALAEFMPQLERLAGKVSSELTIAGTLSKPDISGGISLKQGELLVTANPTLLEDIDLSITLSGQQANVDGHWLMGKGKANLNGVLDWGGTAFTGDLTFAGKDLAIIQPPLALIDVSPDLKIRFKKDSLDIQGLLDIPSGDIKIVQLPAGGVAVSSDVVFEDSISSGEKERIPLAFTTNIKINVADKLRINGMGLRGRLTGTLDLMKEALNPPLLYGDIRVVNGTYKFLGQTLEIKTGEVQFIGPLAVPNLNIEAVREIKDGDVIAGVKITGTPHKPIVTLFSSPAKEQAEILSYIIKGTGFRGNDADENSSLMLGAALSLSNQLGGGAINNIGNSATSLIEDIGFSNVQLDANDDGRVAISGYIGEDLMVKYGVGVFNPGYEITVRYYLLSQLYLETVSGTVEQSLDLYYNFDID</sequence>
<dbReference type="InterPro" id="IPR007452">
    <property type="entry name" value="TamB_C"/>
</dbReference>
<comment type="caution">
    <text evidence="7">The sequence shown here is derived from an EMBL/GenBank/DDBJ whole genome shotgun (WGS) entry which is preliminary data.</text>
</comment>
<feature type="transmembrane region" description="Helical" evidence="5">
    <location>
        <begin position="39"/>
        <end position="57"/>
    </location>
</feature>
<evidence type="ECO:0000256" key="3">
    <source>
        <dbReference type="ARBA" id="ARBA00022989"/>
    </source>
</evidence>
<keyword evidence="8" id="KW-1185">Reference proteome</keyword>
<proteinExistence type="predicted"/>
<reference evidence="8" key="1">
    <citation type="submission" date="2019-07" db="EMBL/GenBank/DDBJ databases">
        <title>Shewanella sp. YLB-08 draft genomic sequence.</title>
        <authorList>
            <person name="Yu L."/>
        </authorList>
    </citation>
    <scope>NUCLEOTIDE SEQUENCE [LARGE SCALE GENOMIC DNA]</scope>
    <source>
        <strain evidence="8">JCM 20706</strain>
    </source>
</reference>
<name>A0A553JKN9_SHEHA</name>
<evidence type="ECO:0000313" key="7">
    <source>
        <dbReference type="EMBL" id="TRY13015.1"/>
    </source>
</evidence>
<organism evidence="7 8">
    <name type="scientific">Shewanella hanedai</name>
    <name type="common">Alteromonas hanedai</name>
    <dbReference type="NCBI Taxonomy" id="25"/>
    <lineage>
        <taxon>Bacteria</taxon>
        <taxon>Pseudomonadati</taxon>
        <taxon>Pseudomonadota</taxon>
        <taxon>Gammaproteobacteria</taxon>
        <taxon>Alteromonadales</taxon>
        <taxon>Shewanellaceae</taxon>
        <taxon>Shewanella</taxon>
    </lineage>
</organism>
<dbReference type="GO" id="GO:0097347">
    <property type="term" value="C:TAM protein secretion complex"/>
    <property type="evidence" value="ECO:0007669"/>
    <property type="project" value="TreeGrafter"/>
</dbReference>
<protein>
    <recommendedName>
        <fullName evidence="6">Translocation and assembly module TamB C-terminal domain-containing protein</fullName>
    </recommendedName>
</protein>
<dbReference type="Pfam" id="PF04357">
    <property type="entry name" value="TamB"/>
    <property type="match status" value="1"/>
</dbReference>
<dbReference type="EMBL" id="VKGK01000024">
    <property type="protein sequence ID" value="TRY13015.1"/>
    <property type="molecule type" value="Genomic_DNA"/>
</dbReference>
<dbReference type="GO" id="GO:0005886">
    <property type="term" value="C:plasma membrane"/>
    <property type="evidence" value="ECO:0007669"/>
    <property type="project" value="InterPro"/>
</dbReference>
<dbReference type="PANTHER" id="PTHR36985">
    <property type="entry name" value="TRANSLOCATION AND ASSEMBLY MODULE SUBUNIT TAMB"/>
    <property type="match status" value="1"/>
</dbReference>
<dbReference type="Proteomes" id="UP000318126">
    <property type="component" value="Unassembled WGS sequence"/>
</dbReference>
<evidence type="ECO:0000313" key="8">
    <source>
        <dbReference type="Proteomes" id="UP000318126"/>
    </source>
</evidence>
<evidence type="ECO:0000259" key="6">
    <source>
        <dbReference type="Pfam" id="PF04357"/>
    </source>
</evidence>
<keyword evidence="4 5" id="KW-0472">Membrane</keyword>
<evidence type="ECO:0000256" key="5">
    <source>
        <dbReference type="SAM" id="Phobius"/>
    </source>
</evidence>
<dbReference type="PANTHER" id="PTHR36985:SF1">
    <property type="entry name" value="TRANSLOCATION AND ASSEMBLY MODULE SUBUNIT TAMB"/>
    <property type="match status" value="1"/>
</dbReference>
<keyword evidence="3 5" id="KW-1133">Transmembrane helix</keyword>
<accession>A0A553JKN9</accession>
<evidence type="ECO:0000256" key="2">
    <source>
        <dbReference type="ARBA" id="ARBA00022692"/>
    </source>
</evidence>
<gene>
    <name evidence="7" type="ORF">FN961_17895</name>
</gene>
<feature type="domain" description="Translocation and assembly module TamB C-terminal" evidence="6">
    <location>
        <begin position="947"/>
        <end position="1285"/>
    </location>
</feature>
<evidence type="ECO:0000256" key="1">
    <source>
        <dbReference type="ARBA" id="ARBA00004167"/>
    </source>
</evidence>
<dbReference type="OrthoDB" id="5555605at2"/>